<keyword evidence="2" id="KW-1185">Reference proteome</keyword>
<sequence length="162" mass="18435">MFVTASRDFSHVVSSSRQVFAGVVAGSNEHNELLKPLLWASHNFRAIAYPLYCNHFKLELDGPEYHERSMYNPLLRPCDPGYHMRNDLGYPTHYLAKELIIELSEWTVYAGGALRALMRAPYEGCAFPLVRSILFHLMMYKPTEDDTPNPPESEANTSALVE</sequence>
<comment type="caution">
    <text evidence="1">The sequence shown here is derived from an EMBL/GenBank/DDBJ whole genome shotgun (WGS) entry which is preliminary data.</text>
</comment>
<accession>A0A9W8GZL4</accession>
<dbReference type="OrthoDB" id="5510871at2759"/>
<evidence type="ECO:0000313" key="2">
    <source>
        <dbReference type="Proteomes" id="UP001140011"/>
    </source>
</evidence>
<gene>
    <name evidence="1" type="ORF">GGI19_000705</name>
</gene>
<dbReference type="Proteomes" id="UP001140011">
    <property type="component" value="Unassembled WGS sequence"/>
</dbReference>
<dbReference type="AlphaFoldDB" id="A0A9W8GZL4"/>
<evidence type="ECO:0000313" key="1">
    <source>
        <dbReference type="EMBL" id="KAJ2756615.1"/>
    </source>
</evidence>
<protein>
    <submittedName>
        <fullName evidence="1">Uncharacterized protein</fullName>
    </submittedName>
</protein>
<name>A0A9W8GZL4_9FUNG</name>
<reference evidence="1" key="1">
    <citation type="submission" date="2022-07" db="EMBL/GenBank/DDBJ databases">
        <title>Phylogenomic reconstructions and comparative analyses of Kickxellomycotina fungi.</title>
        <authorList>
            <person name="Reynolds N.K."/>
            <person name="Stajich J.E."/>
            <person name="Barry K."/>
            <person name="Grigoriev I.V."/>
            <person name="Crous P."/>
            <person name="Smith M.E."/>
        </authorList>
    </citation>
    <scope>NUCLEOTIDE SEQUENCE</scope>
    <source>
        <strain evidence="1">BCRC 34297</strain>
    </source>
</reference>
<dbReference type="EMBL" id="JANBUH010000021">
    <property type="protein sequence ID" value="KAJ2756615.1"/>
    <property type="molecule type" value="Genomic_DNA"/>
</dbReference>
<organism evidence="1 2">
    <name type="scientific">Coemansia pectinata</name>
    <dbReference type="NCBI Taxonomy" id="1052879"/>
    <lineage>
        <taxon>Eukaryota</taxon>
        <taxon>Fungi</taxon>
        <taxon>Fungi incertae sedis</taxon>
        <taxon>Zoopagomycota</taxon>
        <taxon>Kickxellomycotina</taxon>
        <taxon>Kickxellomycetes</taxon>
        <taxon>Kickxellales</taxon>
        <taxon>Kickxellaceae</taxon>
        <taxon>Coemansia</taxon>
    </lineage>
</organism>
<proteinExistence type="predicted"/>